<accession>U2TIV1</accession>
<organism evidence="1 2">
    <name type="scientific">Olsenella profusa F0195</name>
    <dbReference type="NCBI Taxonomy" id="1125712"/>
    <lineage>
        <taxon>Bacteria</taxon>
        <taxon>Bacillati</taxon>
        <taxon>Actinomycetota</taxon>
        <taxon>Coriobacteriia</taxon>
        <taxon>Coriobacteriales</taxon>
        <taxon>Atopobiaceae</taxon>
        <taxon>Olsenella</taxon>
    </lineage>
</organism>
<dbReference type="STRING" id="1125712.HMPREF1316_0646"/>
<protein>
    <submittedName>
        <fullName evidence="1">Uncharacterized protein</fullName>
    </submittedName>
</protein>
<dbReference type="AlphaFoldDB" id="U2TIV1"/>
<sequence length="56" mass="6655">MKFEIDRHRSHDNGAPCIFHYDFPVQQAYRDFLNTMGIDLVLYNARPVAVRMMSHE</sequence>
<reference evidence="1 2" key="1">
    <citation type="submission" date="2013-08" db="EMBL/GenBank/DDBJ databases">
        <authorList>
            <person name="Durkin A.S."/>
            <person name="Haft D.R."/>
            <person name="McCorrison J."/>
            <person name="Torralba M."/>
            <person name="Gillis M."/>
            <person name="Haft D.H."/>
            <person name="Methe B."/>
            <person name="Sutton G."/>
            <person name="Nelson K.E."/>
        </authorList>
    </citation>
    <scope>NUCLEOTIDE SEQUENCE [LARGE SCALE GENOMIC DNA]</scope>
    <source>
        <strain evidence="1 2">F0195</strain>
    </source>
</reference>
<keyword evidence="2" id="KW-1185">Reference proteome</keyword>
<comment type="caution">
    <text evidence="1">The sequence shown here is derived from an EMBL/GenBank/DDBJ whole genome shotgun (WGS) entry which is preliminary data.</text>
</comment>
<dbReference type="EMBL" id="AWEZ01000069">
    <property type="protein sequence ID" value="ERL06138.1"/>
    <property type="molecule type" value="Genomic_DNA"/>
</dbReference>
<gene>
    <name evidence="1" type="ORF">HMPREF1316_0646</name>
</gene>
<name>U2TIV1_9ACTN</name>
<evidence type="ECO:0000313" key="1">
    <source>
        <dbReference type="EMBL" id="ERL06138.1"/>
    </source>
</evidence>
<proteinExistence type="predicted"/>
<dbReference type="Proteomes" id="UP000016638">
    <property type="component" value="Unassembled WGS sequence"/>
</dbReference>
<evidence type="ECO:0000313" key="2">
    <source>
        <dbReference type="Proteomes" id="UP000016638"/>
    </source>
</evidence>